<dbReference type="PANTHER" id="PTHR23077:SF171">
    <property type="entry name" value="NUCLEAR VALOSIN-CONTAINING PROTEIN-LIKE"/>
    <property type="match status" value="1"/>
</dbReference>
<dbReference type="FunFam" id="3.40.50.300:FF:000149">
    <property type="entry name" value="Nuclear valosin-containing protein-like"/>
    <property type="match status" value="1"/>
</dbReference>
<dbReference type="OrthoDB" id="27435at2759"/>
<dbReference type="SMART" id="SM00382">
    <property type="entry name" value="AAA"/>
    <property type="match status" value="2"/>
</dbReference>
<dbReference type="PANTHER" id="PTHR23077">
    <property type="entry name" value="AAA-FAMILY ATPASE"/>
    <property type="match status" value="1"/>
</dbReference>
<name>A0A7R8W926_9CRUS</name>
<dbReference type="Pfam" id="PF16725">
    <property type="entry name" value="Nucleolin_bd"/>
    <property type="match status" value="1"/>
</dbReference>
<dbReference type="GO" id="GO:1990275">
    <property type="term" value="F:preribosome binding"/>
    <property type="evidence" value="ECO:0007669"/>
    <property type="project" value="TreeGrafter"/>
</dbReference>
<dbReference type="GO" id="GO:0005634">
    <property type="term" value="C:nucleus"/>
    <property type="evidence" value="ECO:0007669"/>
    <property type="project" value="TreeGrafter"/>
</dbReference>
<dbReference type="SUPFAM" id="SSF52540">
    <property type="entry name" value="P-loop containing nucleoside triphosphate hydrolases"/>
    <property type="match status" value="2"/>
</dbReference>
<evidence type="ECO:0000256" key="1">
    <source>
        <dbReference type="ARBA" id="ARBA00006914"/>
    </source>
</evidence>
<organism evidence="4">
    <name type="scientific">Cyprideis torosa</name>
    <dbReference type="NCBI Taxonomy" id="163714"/>
    <lineage>
        <taxon>Eukaryota</taxon>
        <taxon>Metazoa</taxon>
        <taxon>Ecdysozoa</taxon>
        <taxon>Arthropoda</taxon>
        <taxon>Crustacea</taxon>
        <taxon>Oligostraca</taxon>
        <taxon>Ostracoda</taxon>
        <taxon>Podocopa</taxon>
        <taxon>Podocopida</taxon>
        <taxon>Cytherocopina</taxon>
        <taxon>Cytheroidea</taxon>
        <taxon>Cytherideidae</taxon>
        <taxon>Cyprideis</taxon>
    </lineage>
</organism>
<dbReference type="InterPro" id="IPR041569">
    <property type="entry name" value="AAA_lid_3"/>
</dbReference>
<dbReference type="PROSITE" id="PS00674">
    <property type="entry name" value="AAA"/>
    <property type="match status" value="1"/>
</dbReference>
<dbReference type="GO" id="GO:0003723">
    <property type="term" value="F:RNA binding"/>
    <property type="evidence" value="ECO:0007669"/>
    <property type="project" value="TreeGrafter"/>
</dbReference>
<keyword evidence="2" id="KW-0547">Nucleotide-binding</keyword>
<comment type="similarity">
    <text evidence="1">Belongs to the AAA ATPase family.</text>
</comment>
<dbReference type="InterPro" id="IPR003959">
    <property type="entry name" value="ATPase_AAA_core"/>
</dbReference>
<dbReference type="InterPro" id="IPR003960">
    <property type="entry name" value="ATPase_AAA_CS"/>
</dbReference>
<dbReference type="Gene3D" id="1.10.10.2010">
    <property type="match status" value="1"/>
</dbReference>
<sequence length="801" mass="87520">MNMKGQSHMKRRPYLLDPRLIPRITAYLDANMEKKYIDIDHIVTSLRKRHVEYRRLKHSSFRNSVERAYSVLQNKTESILTDESLSSEASESESENEGLNEVLQDIKNGHMNQKMEELYQDGASTAPEMKLEEEKEVIVLSDSAKGGSGGIKRKNSQGFYNTSHKTKRPKQGGSEGMVKLKPSGNKSRNKVIEAVYPSVTFKDMGGIDETLHDLSRLLLHLLHPEVFVHLGVLPPRGFLLHGPPGCGKTMLVNAIAGELSLPLLTVAATELVSGVSGESEERVRDLFLQAKESSPCILFIDEVDAITPRRETAQREMERRIVSQLLSCIDSLENERVLLIGATNRPESLDPGLRRSGRFDREIKLGVPSEQGRKAILEVVTAKLTKSPSVDLSELSRLTPGYVGADLTALAREASLVAVDRVFTSLSASVGDGASSAQEALTGKTLATNPLNEEQLESLRIEREDFLKALKSVQPSATREGFATVPDVTWADVGALTGVRDELQLAILAPVQHAEAFEAFGVARPSGILLCGPPGCGKTLLAKAISNEAGINFISVKGPELLNMYVGESERAVRQVFSRARSSGPCVIFFDELDALCPRRDGGSGSGDSSARVVNQLLTEMDGLEARKGVFVLAASNRPDILDPAVLRPGRLDKVLFVDLPSATDRGDILRALTRNGRKPPLSADVNFQEIQEWSEGFTGADLQALVREAAVLALRESLNRPAARRDGAEKNALEVKREHFRSALAKVKPSIGEADKKRYAILRKRYSPSTLSSEVNDAAKGELSDGGRSSSPVIRKRSEV</sequence>
<dbReference type="InterPro" id="IPR027417">
    <property type="entry name" value="P-loop_NTPase"/>
</dbReference>
<dbReference type="Gene3D" id="1.10.8.60">
    <property type="match status" value="2"/>
</dbReference>
<dbReference type="InterPro" id="IPR050168">
    <property type="entry name" value="AAA_ATPase_domain"/>
</dbReference>
<dbReference type="AlphaFoldDB" id="A0A7R8W926"/>
<evidence type="ECO:0000256" key="2">
    <source>
        <dbReference type="ARBA" id="ARBA00022741"/>
    </source>
</evidence>
<gene>
    <name evidence="4" type="ORF">CTOB1V02_LOCUS3035</name>
</gene>
<protein>
    <submittedName>
        <fullName evidence="4">Uncharacterized protein</fullName>
    </submittedName>
</protein>
<dbReference type="EMBL" id="OB660498">
    <property type="protein sequence ID" value="CAD7225088.1"/>
    <property type="molecule type" value="Genomic_DNA"/>
</dbReference>
<dbReference type="InterPro" id="IPR003593">
    <property type="entry name" value="AAA+_ATPase"/>
</dbReference>
<keyword evidence="3" id="KW-0067">ATP-binding</keyword>
<dbReference type="Pfam" id="PF17862">
    <property type="entry name" value="AAA_lid_3"/>
    <property type="match status" value="2"/>
</dbReference>
<dbReference type="InterPro" id="IPR031996">
    <property type="entry name" value="NVL2_nucleolin-bd"/>
</dbReference>
<dbReference type="InterPro" id="IPR038100">
    <property type="entry name" value="NLV2_N_sf"/>
</dbReference>
<evidence type="ECO:0000256" key="3">
    <source>
        <dbReference type="ARBA" id="ARBA00022840"/>
    </source>
</evidence>
<accession>A0A7R8W926</accession>
<proteinExistence type="inferred from homology"/>
<dbReference type="GO" id="GO:0042254">
    <property type="term" value="P:ribosome biogenesis"/>
    <property type="evidence" value="ECO:0007669"/>
    <property type="project" value="TreeGrafter"/>
</dbReference>
<reference evidence="4" key="1">
    <citation type="submission" date="2020-11" db="EMBL/GenBank/DDBJ databases">
        <authorList>
            <person name="Tran Van P."/>
        </authorList>
    </citation>
    <scope>NUCLEOTIDE SEQUENCE</scope>
</reference>
<dbReference type="GO" id="GO:0005524">
    <property type="term" value="F:ATP binding"/>
    <property type="evidence" value="ECO:0007669"/>
    <property type="project" value="UniProtKB-KW"/>
</dbReference>
<dbReference type="Gene3D" id="3.40.50.300">
    <property type="entry name" value="P-loop containing nucleotide triphosphate hydrolases"/>
    <property type="match status" value="2"/>
</dbReference>
<dbReference type="FunFam" id="3.40.50.300:FF:000600">
    <property type="entry name" value="Nuclear valosin-containing protein-like"/>
    <property type="match status" value="1"/>
</dbReference>
<evidence type="ECO:0000313" key="4">
    <source>
        <dbReference type="EMBL" id="CAD7225088.1"/>
    </source>
</evidence>
<dbReference type="Pfam" id="PF00004">
    <property type="entry name" value="AAA"/>
    <property type="match status" value="2"/>
</dbReference>
<dbReference type="GO" id="GO:0016887">
    <property type="term" value="F:ATP hydrolysis activity"/>
    <property type="evidence" value="ECO:0007669"/>
    <property type="project" value="InterPro"/>
</dbReference>